<protein>
    <recommendedName>
        <fullName evidence="1">Putative restriction endonuclease domain-containing protein</fullName>
    </recommendedName>
</protein>
<feature type="domain" description="Putative restriction endonuclease" evidence="1">
    <location>
        <begin position="8"/>
        <end position="178"/>
    </location>
</feature>
<dbReference type="Pfam" id="PF05685">
    <property type="entry name" value="Uma2"/>
    <property type="match status" value="1"/>
</dbReference>
<reference evidence="3" key="1">
    <citation type="submission" date="2017-06" db="EMBL/GenBank/DDBJ databases">
        <title>Genome analysis of Fimbriiglobus ruber SP5, the first member of the order Planctomycetales with confirmed chitinolytic capability.</title>
        <authorList>
            <person name="Ravin N.V."/>
            <person name="Rakitin A.L."/>
            <person name="Ivanova A.A."/>
            <person name="Beletsky A.V."/>
            <person name="Kulichevskaya I.S."/>
            <person name="Mardanov A.V."/>
            <person name="Dedysh S.N."/>
        </authorList>
    </citation>
    <scope>NUCLEOTIDE SEQUENCE [LARGE SCALE GENOMIC DNA]</scope>
    <source>
        <strain evidence="3">SP5</strain>
    </source>
</reference>
<proteinExistence type="predicted"/>
<comment type="caution">
    <text evidence="2">The sequence shown here is derived from an EMBL/GenBank/DDBJ whole genome shotgun (WGS) entry which is preliminary data.</text>
</comment>
<dbReference type="InterPro" id="IPR011335">
    <property type="entry name" value="Restrct_endonuc-II-like"/>
</dbReference>
<dbReference type="InterPro" id="IPR012296">
    <property type="entry name" value="Nuclease_put_TT1808"/>
</dbReference>
<evidence type="ECO:0000259" key="1">
    <source>
        <dbReference type="Pfam" id="PF05685"/>
    </source>
</evidence>
<keyword evidence="3" id="KW-1185">Reference proteome</keyword>
<dbReference type="Gene3D" id="3.90.1570.10">
    <property type="entry name" value="tt1808, chain A"/>
    <property type="match status" value="1"/>
</dbReference>
<evidence type="ECO:0000313" key="2">
    <source>
        <dbReference type="EMBL" id="OWK41878.1"/>
    </source>
</evidence>
<accession>A0A225DTL4</accession>
<dbReference type="InterPro" id="IPR008538">
    <property type="entry name" value="Uma2"/>
</dbReference>
<dbReference type="PANTHER" id="PTHR34107">
    <property type="entry name" value="SLL0198 PROTEIN-RELATED"/>
    <property type="match status" value="1"/>
</dbReference>
<name>A0A225DTL4_9BACT</name>
<dbReference type="AlphaFoldDB" id="A0A225DTL4"/>
<dbReference type="PANTHER" id="PTHR34107:SF1">
    <property type="entry name" value="SLL0198 PROTEIN"/>
    <property type="match status" value="1"/>
</dbReference>
<dbReference type="Proteomes" id="UP000214646">
    <property type="component" value="Unassembled WGS sequence"/>
</dbReference>
<dbReference type="CDD" id="cd06260">
    <property type="entry name" value="DUF820-like"/>
    <property type="match status" value="1"/>
</dbReference>
<dbReference type="EMBL" id="NIDE01000005">
    <property type="protein sequence ID" value="OWK41878.1"/>
    <property type="molecule type" value="Genomic_DNA"/>
</dbReference>
<gene>
    <name evidence="2" type="ORF">FRUB_03956</name>
</gene>
<dbReference type="SUPFAM" id="SSF52980">
    <property type="entry name" value="Restriction endonuclease-like"/>
    <property type="match status" value="1"/>
</dbReference>
<evidence type="ECO:0000313" key="3">
    <source>
        <dbReference type="Proteomes" id="UP000214646"/>
    </source>
</evidence>
<sequence length="200" mass="22362">MTPPLTADEFFEWANRPENAGRRFELESGEVIEMPPPGLFHGVVCWLVGVVLSQYLFRRGRGFLSTNDAGLIVQRGPDTVRGPDLMLFLESQELDQITRKHTDQVPALVVEVFSPTDKPGRLNRRVAQYHGRGVPLVWVVFPEERTVNVYRPNEPPAVLDEAEELTGDGVLPDFRCRVSDLFRLPGKSSQVDGDVSPPVA</sequence>
<organism evidence="2 3">
    <name type="scientific">Fimbriiglobus ruber</name>
    <dbReference type="NCBI Taxonomy" id="1908690"/>
    <lineage>
        <taxon>Bacteria</taxon>
        <taxon>Pseudomonadati</taxon>
        <taxon>Planctomycetota</taxon>
        <taxon>Planctomycetia</taxon>
        <taxon>Gemmatales</taxon>
        <taxon>Gemmataceae</taxon>
        <taxon>Fimbriiglobus</taxon>
    </lineage>
</organism>